<sequence length="134" mass="15197">MLGESRDEPNPIQLYYAPAEYQRQANQRQGQLRHALGQRQPRDAMMARITDHGAVSDAFAVTNGLKQGCALAPTFCLIFFTMLMDTYRDERPGIYRIDDQLLNSQRREASTLCFTNIVHDLLGVEDCTLKTATE</sequence>
<evidence type="ECO:0000313" key="1">
    <source>
        <dbReference type="EMBL" id="VDL99867.1"/>
    </source>
</evidence>
<reference evidence="1 2" key="2">
    <citation type="submission" date="2018-11" db="EMBL/GenBank/DDBJ databases">
        <authorList>
            <consortium name="Pathogen Informatics"/>
        </authorList>
    </citation>
    <scope>NUCLEOTIDE SEQUENCE [LARGE SCALE GENOMIC DNA]</scope>
    <source>
        <strain evidence="1 2">NST_G2</strain>
    </source>
</reference>
<proteinExistence type="predicted"/>
<evidence type="ECO:0000313" key="3">
    <source>
        <dbReference type="WBParaSite" id="SSLN_0001399401-mRNA-1"/>
    </source>
</evidence>
<protein>
    <submittedName>
        <fullName evidence="3">Reverse transcriptase domain-containing protein</fullName>
    </submittedName>
</protein>
<dbReference type="Proteomes" id="UP000275846">
    <property type="component" value="Unassembled WGS sequence"/>
</dbReference>
<organism evidence="3">
    <name type="scientific">Schistocephalus solidus</name>
    <name type="common">Tapeworm</name>
    <dbReference type="NCBI Taxonomy" id="70667"/>
    <lineage>
        <taxon>Eukaryota</taxon>
        <taxon>Metazoa</taxon>
        <taxon>Spiralia</taxon>
        <taxon>Lophotrochozoa</taxon>
        <taxon>Platyhelminthes</taxon>
        <taxon>Cestoda</taxon>
        <taxon>Eucestoda</taxon>
        <taxon>Diphyllobothriidea</taxon>
        <taxon>Diphyllobothriidae</taxon>
        <taxon>Schistocephalus</taxon>
    </lineage>
</organism>
<keyword evidence="2" id="KW-1185">Reference proteome</keyword>
<dbReference type="WBParaSite" id="SSLN_0001399401-mRNA-1">
    <property type="protein sequence ID" value="SSLN_0001399401-mRNA-1"/>
    <property type="gene ID" value="SSLN_0001399401"/>
</dbReference>
<accession>A0A183TAI4</accession>
<evidence type="ECO:0000313" key="2">
    <source>
        <dbReference type="Proteomes" id="UP000275846"/>
    </source>
</evidence>
<name>A0A183TAI4_SCHSO</name>
<gene>
    <name evidence="1" type="ORF">SSLN_LOCUS13482</name>
</gene>
<dbReference type="AlphaFoldDB" id="A0A183TAI4"/>
<reference evidence="3" key="1">
    <citation type="submission" date="2016-06" db="UniProtKB">
        <authorList>
            <consortium name="WormBaseParasite"/>
        </authorList>
    </citation>
    <scope>IDENTIFICATION</scope>
</reference>
<dbReference type="EMBL" id="UYSU01038120">
    <property type="protein sequence ID" value="VDL99867.1"/>
    <property type="molecule type" value="Genomic_DNA"/>
</dbReference>